<gene>
    <name evidence="3" type="ORF">ROZALSC1DRAFT_30965</name>
</gene>
<dbReference type="AlphaFoldDB" id="A0A4P9YDJ0"/>
<sequence>MNAPPPPPPMGGLPISSNPPPATKSRNDLLKSIEKGSKLKKTVTNDRSSPLIAASKDPEKLKSSSSASTATPSGGLGGLFAGGIPKLKPSGSSNSIFDYLEDTQLSKSPSAPIVKSETPAIAKRTPPPLMPRTLSNEGLSNTENDKFTRKPPSPPVVPRRSDEVKTTNRPPPPPPPSRNRDKDMELKKDIDSPRTFSRPPVPPPPRRTETTKEVESPILSTHQPLQKTIIAETIPQRQPPPINPRNETATRPPPPPPPARREQQSVTNTNQNPLSVEQRLAAFTFNSDLPTPRQFIPFKKSYKNKLSEPMEITGNGSVKVDETAFVFYSQLLETTLKGAVQRQDFETCISLRQANKELEDLKQKQVQGTPIDNEWKSLKLRIDTLVK</sequence>
<reference evidence="4" key="1">
    <citation type="journal article" date="2018" name="Nat. Microbiol.">
        <title>Leveraging single-cell genomics to expand the fungal tree of life.</title>
        <authorList>
            <person name="Ahrendt S.R."/>
            <person name="Quandt C.A."/>
            <person name="Ciobanu D."/>
            <person name="Clum A."/>
            <person name="Salamov A."/>
            <person name="Andreopoulos B."/>
            <person name="Cheng J.F."/>
            <person name="Woyke T."/>
            <person name="Pelin A."/>
            <person name="Henrissat B."/>
            <person name="Reynolds N.K."/>
            <person name="Benny G.L."/>
            <person name="Smith M.E."/>
            <person name="James T.Y."/>
            <person name="Grigoriev I.V."/>
        </authorList>
    </citation>
    <scope>NUCLEOTIDE SEQUENCE [LARGE SCALE GENOMIC DNA]</scope>
    <source>
        <strain evidence="4">CSF55</strain>
    </source>
</reference>
<feature type="compositionally biased region" description="Pro residues" evidence="1">
    <location>
        <begin position="1"/>
        <end position="22"/>
    </location>
</feature>
<evidence type="ECO:0000313" key="3">
    <source>
        <dbReference type="EMBL" id="RKP17205.1"/>
    </source>
</evidence>
<feature type="compositionally biased region" description="Basic and acidic residues" evidence="1">
    <location>
        <begin position="25"/>
        <end position="37"/>
    </location>
</feature>
<dbReference type="EMBL" id="ML005966">
    <property type="protein sequence ID" value="RKP17205.1"/>
    <property type="molecule type" value="Genomic_DNA"/>
</dbReference>
<dbReference type="GO" id="GO:0003779">
    <property type="term" value="F:actin binding"/>
    <property type="evidence" value="ECO:0007669"/>
    <property type="project" value="InterPro"/>
</dbReference>
<feature type="domain" description="WH2" evidence="2">
    <location>
        <begin position="25"/>
        <end position="42"/>
    </location>
</feature>
<feature type="compositionally biased region" description="Basic and acidic residues" evidence="1">
    <location>
        <begin position="178"/>
        <end position="192"/>
    </location>
</feature>
<accession>A0A4P9YDJ0</accession>
<evidence type="ECO:0000256" key="1">
    <source>
        <dbReference type="SAM" id="MobiDB-lite"/>
    </source>
</evidence>
<dbReference type="InterPro" id="IPR003124">
    <property type="entry name" value="WH2_dom"/>
</dbReference>
<protein>
    <recommendedName>
        <fullName evidence="2">WH2 domain-containing protein</fullName>
    </recommendedName>
</protein>
<evidence type="ECO:0000259" key="2">
    <source>
        <dbReference type="PROSITE" id="PS51082"/>
    </source>
</evidence>
<name>A0A4P9YDJ0_ROZAC</name>
<feature type="compositionally biased region" description="Basic and acidic residues" evidence="1">
    <location>
        <begin position="206"/>
        <end position="215"/>
    </location>
</feature>
<evidence type="ECO:0000313" key="4">
    <source>
        <dbReference type="Proteomes" id="UP000281549"/>
    </source>
</evidence>
<organism evidence="3 4">
    <name type="scientific">Rozella allomycis (strain CSF55)</name>
    <dbReference type="NCBI Taxonomy" id="988480"/>
    <lineage>
        <taxon>Eukaryota</taxon>
        <taxon>Fungi</taxon>
        <taxon>Fungi incertae sedis</taxon>
        <taxon>Cryptomycota</taxon>
        <taxon>Cryptomycota incertae sedis</taxon>
        <taxon>Rozella</taxon>
    </lineage>
</organism>
<dbReference type="Proteomes" id="UP000281549">
    <property type="component" value="Unassembled WGS sequence"/>
</dbReference>
<feature type="compositionally biased region" description="Polar residues" evidence="1">
    <location>
        <begin position="264"/>
        <end position="273"/>
    </location>
</feature>
<proteinExistence type="predicted"/>
<dbReference type="Pfam" id="PF02205">
    <property type="entry name" value="WH2"/>
    <property type="match status" value="1"/>
</dbReference>
<dbReference type="PROSITE" id="PS51082">
    <property type="entry name" value="WH2"/>
    <property type="match status" value="1"/>
</dbReference>
<feature type="compositionally biased region" description="Low complexity" evidence="1">
    <location>
        <begin position="63"/>
        <end position="73"/>
    </location>
</feature>
<feature type="region of interest" description="Disordered" evidence="1">
    <location>
        <begin position="1"/>
        <end position="273"/>
    </location>
</feature>
<feature type="compositionally biased region" description="Polar residues" evidence="1">
    <location>
        <begin position="133"/>
        <end position="142"/>
    </location>
</feature>